<evidence type="ECO:0008006" key="4">
    <source>
        <dbReference type="Google" id="ProtNLM"/>
    </source>
</evidence>
<proteinExistence type="predicted"/>
<dbReference type="Proteomes" id="UP001206572">
    <property type="component" value="Unassembled WGS sequence"/>
</dbReference>
<sequence>MSMVGRVLLAALVGASLAACGGSGDGATVMKNQQAGQGITVGEPNGGVPVVSEYIKLAQESSCADSRNNLYLVDDKYVFWDRAGQCADASYAQTLMGANPQAVLCQSGDTIAGPRTVCTDEAARGLFDTLLKNLDKADLGLGAGHKVEAIAFLPKSGAAIPFAPVVNDGFSNITAPRQVVVKDAASWAALWAEHSKTRIAAPSVDFSRNMVVAVFSGDVSSGCKTTSIVKVVSREGKMVVEYQERDITTVAVCLPVISQPMQAVSVPRIDAKVEFLKVPAEETAYRTIDQDTQSGVRTERNVVVRDGAAWAALWTEHAGADKVIPDIDFNKEMVIGVFAGGLPSGCHSSGIESIRYAEGKLNVVRVDTLPQPGIVCTTMMLYPGQLVAVERSELPVEFTKQTRTRK</sequence>
<feature type="signal peptide" evidence="1">
    <location>
        <begin position="1"/>
        <end position="18"/>
    </location>
</feature>
<gene>
    <name evidence="2" type="ORF">NX780_14725</name>
</gene>
<keyword evidence="3" id="KW-1185">Reference proteome</keyword>
<feature type="chain" id="PRO_5045208792" description="Lipoprotein" evidence="1">
    <location>
        <begin position="19"/>
        <end position="406"/>
    </location>
</feature>
<protein>
    <recommendedName>
        <fullName evidence="4">Lipoprotein</fullName>
    </recommendedName>
</protein>
<name>A0ABT2APD9_9BURK</name>
<evidence type="ECO:0000313" key="3">
    <source>
        <dbReference type="Proteomes" id="UP001206572"/>
    </source>
</evidence>
<dbReference type="PROSITE" id="PS51257">
    <property type="entry name" value="PROKAR_LIPOPROTEIN"/>
    <property type="match status" value="1"/>
</dbReference>
<evidence type="ECO:0000313" key="2">
    <source>
        <dbReference type="EMBL" id="MCS0597603.1"/>
    </source>
</evidence>
<dbReference type="RefSeq" id="WP_258828620.1">
    <property type="nucleotide sequence ID" value="NZ_JANUHA010000009.1"/>
</dbReference>
<organism evidence="2 3">
    <name type="scientific">Massilia agri</name>
    <dbReference type="NCBI Taxonomy" id="1886785"/>
    <lineage>
        <taxon>Bacteria</taxon>
        <taxon>Pseudomonadati</taxon>
        <taxon>Pseudomonadota</taxon>
        <taxon>Betaproteobacteria</taxon>
        <taxon>Burkholderiales</taxon>
        <taxon>Oxalobacteraceae</taxon>
        <taxon>Telluria group</taxon>
        <taxon>Massilia</taxon>
    </lineage>
</organism>
<dbReference type="EMBL" id="JANUHA010000009">
    <property type="protein sequence ID" value="MCS0597603.1"/>
    <property type="molecule type" value="Genomic_DNA"/>
</dbReference>
<reference evidence="2 3" key="1">
    <citation type="submission" date="2022-08" db="EMBL/GenBank/DDBJ databases">
        <title>Reclassification of Massilia species as members of the genera Telluria, Duganella, Pseudoduganella, Mokoshia gen. nov. and Zemynaea gen. nov. using orthogonal and non-orthogonal genome-based approaches.</title>
        <authorList>
            <person name="Bowman J.P."/>
        </authorList>
    </citation>
    <scope>NUCLEOTIDE SEQUENCE [LARGE SCALE GENOMIC DNA]</scope>
    <source>
        <strain evidence="2 3">JCM 31661</strain>
    </source>
</reference>
<keyword evidence="1" id="KW-0732">Signal</keyword>
<accession>A0ABT2APD9</accession>
<evidence type="ECO:0000256" key="1">
    <source>
        <dbReference type="SAM" id="SignalP"/>
    </source>
</evidence>
<comment type="caution">
    <text evidence="2">The sequence shown here is derived from an EMBL/GenBank/DDBJ whole genome shotgun (WGS) entry which is preliminary data.</text>
</comment>